<dbReference type="Proteomes" id="UP000324629">
    <property type="component" value="Unassembled WGS sequence"/>
</dbReference>
<evidence type="ECO:0000256" key="4">
    <source>
        <dbReference type="ARBA" id="ARBA00022679"/>
    </source>
</evidence>
<evidence type="ECO:0000256" key="2">
    <source>
        <dbReference type="ARBA" id="ARBA00004906"/>
    </source>
</evidence>
<dbReference type="EMBL" id="QNGE01000849">
    <property type="protein sequence ID" value="KAA3679095.1"/>
    <property type="molecule type" value="Genomic_DNA"/>
</dbReference>
<dbReference type="GO" id="GO:0006511">
    <property type="term" value="P:ubiquitin-dependent protein catabolic process"/>
    <property type="evidence" value="ECO:0007669"/>
    <property type="project" value="TreeGrafter"/>
</dbReference>
<dbReference type="GO" id="GO:0016567">
    <property type="term" value="P:protein ubiquitination"/>
    <property type="evidence" value="ECO:0007669"/>
    <property type="project" value="TreeGrafter"/>
</dbReference>
<dbReference type="EC" id="2.3.2.26" evidence="3"/>
<evidence type="ECO:0000313" key="8">
    <source>
        <dbReference type="EMBL" id="KAA3679095.1"/>
    </source>
</evidence>
<dbReference type="PANTHER" id="PTHR11254">
    <property type="entry name" value="HECT DOMAIN UBIQUITIN-PROTEIN LIGASE"/>
    <property type="match status" value="1"/>
</dbReference>
<dbReference type="GO" id="GO:0048814">
    <property type="term" value="P:regulation of dendrite morphogenesis"/>
    <property type="evidence" value="ECO:0007669"/>
    <property type="project" value="TreeGrafter"/>
</dbReference>
<dbReference type="GO" id="GO:0019871">
    <property type="term" value="F:sodium channel inhibitor activity"/>
    <property type="evidence" value="ECO:0007669"/>
    <property type="project" value="TreeGrafter"/>
</dbReference>
<organism evidence="8 9">
    <name type="scientific">Paragonimus westermani</name>
    <dbReference type="NCBI Taxonomy" id="34504"/>
    <lineage>
        <taxon>Eukaryota</taxon>
        <taxon>Metazoa</taxon>
        <taxon>Spiralia</taxon>
        <taxon>Lophotrochozoa</taxon>
        <taxon>Platyhelminthes</taxon>
        <taxon>Trematoda</taxon>
        <taxon>Digenea</taxon>
        <taxon>Plagiorchiida</taxon>
        <taxon>Troglotremata</taxon>
        <taxon>Troglotrematidae</taxon>
        <taxon>Paragonimus</taxon>
    </lineage>
</organism>
<dbReference type="InterPro" id="IPR000569">
    <property type="entry name" value="HECT_dom"/>
</dbReference>
<keyword evidence="9" id="KW-1185">Reference proteome</keyword>
<name>A0A5J4NTT6_9TREM</name>
<evidence type="ECO:0000256" key="3">
    <source>
        <dbReference type="ARBA" id="ARBA00012485"/>
    </source>
</evidence>
<comment type="catalytic activity">
    <reaction evidence="1">
        <text>S-ubiquitinyl-[E2 ubiquitin-conjugating enzyme]-L-cysteine + [acceptor protein]-L-lysine = [E2 ubiquitin-conjugating enzyme]-L-cysteine + N(6)-ubiquitinyl-[acceptor protein]-L-lysine.</text>
        <dbReference type="EC" id="2.3.2.26"/>
    </reaction>
</comment>
<dbReference type="PANTHER" id="PTHR11254:SF440">
    <property type="entry name" value="E3 UBIQUITIN-PROTEIN LIGASE NEDD-4"/>
    <property type="match status" value="1"/>
</dbReference>
<evidence type="ECO:0000313" key="9">
    <source>
        <dbReference type="Proteomes" id="UP000324629"/>
    </source>
</evidence>
<accession>A0A5J4NTT6</accession>
<protein>
    <recommendedName>
        <fullName evidence="3">HECT-type E3 ubiquitin transferase</fullName>
        <ecNumber evidence="3">2.3.2.26</ecNumber>
    </recommendedName>
</protein>
<dbReference type="InterPro" id="IPR035983">
    <property type="entry name" value="Hect_E3_ubiquitin_ligase"/>
</dbReference>
<dbReference type="Pfam" id="PF00632">
    <property type="entry name" value="HECT"/>
    <property type="match status" value="1"/>
</dbReference>
<dbReference type="GO" id="GO:0005737">
    <property type="term" value="C:cytoplasm"/>
    <property type="evidence" value="ECO:0007669"/>
    <property type="project" value="TreeGrafter"/>
</dbReference>
<keyword evidence="4" id="KW-0808">Transferase</keyword>
<proteinExistence type="predicted"/>
<evidence type="ECO:0000256" key="6">
    <source>
        <dbReference type="PROSITE-ProRule" id="PRU00104"/>
    </source>
</evidence>
<dbReference type="AlphaFoldDB" id="A0A5J4NTT6"/>
<dbReference type="InterPro" id="IPR050409">
    <property type="entry name" value="E3_ubiq-protein_ligase"/>
</dbReference>
<sequence>MWAFLDGFKDLIDLETLKIFDANELELLICGLQDISVSDWKAHTQYKGEYHPNHPVIVNYWKSHISGDSTAAATGLAGLGTFPNSTTAAALVDGIPVNCRLRAVRPAGSVKASSGCKTFVNLFIVSAPTDLSDICVKDAIHSDLAAFLQSTRGCDIVVLAGGMNAQVGRLDETEFSLGGRFGVTSRWSNNGGRSLQLCAEHKPFLVSTGFRHRARHCYVWRCLL</sequence>
<dbReference type="PROSITE" id="PS50237">
    <property type="entry name" value="HECT"/>
    <property type="match status" value="1"/>
</dbReference>
<comment type="pathway">
    <text evidence="2">Protein modification; protein ubiquitination.</text>
</comment>
<reference evidence="8" key="1">
    <citation type="journal article" date="2019" name="Gigascience">
        <title>Whole-genome sequence of the oriental lung fluke Paragonimus westermani.</title>
        <authorList>
            <person name="Oey H."/>
            <person name="Zakrzewski M."/>
            <person name="Narain K."/>
            <person name="Devi K.R."/>
            <person name="Agatsuma T."/>
            <person name="Nawaratna S."/>
            <person name="Gobert G.N."/>
            <person name="Jones M.K."/>
            <person name="Ragan M.A."/>
            <person name="McManus D.P."/>
            <person name="Krause L."/>
        </authorList>
    </citation>
    <scope>NUCLEOTIDE SEQUENCE [LARGE SCALE GENOMIC DNA]</scope>
    <source>
        <strain evidence="8">IND2009</strain>
    </source>
</reference>
<gene>
    <name evidence="8" type="ORF">DEA37_0007431</name>
</gene>
<comment type="caution">
    <text evidence="6">Lacks conserved residue(s) required for the propagation of feature annotation.</text>
</comment>
<dbReference type="Gene3D" id="3.30.2410.10">
    <property type="entry name" value="Hect, E3 ligase catalytic domain"/>
    <property type="match status" value="1"/>
</dbReference>
<comment type="caution">
    <text evidence="8">The sequence shown here is derived from an EMBL/GenBank/DDBJ whole genome shotgun (WGS) entry which is preliminary data.</text>
</comment>
<evidence type="ECO:0000256" key="5">
    <source>
        <dbReference type="ARBA" id="ARBA00022786"/>
    </source>
</evidence>
<evidence type="ECO:0000256" key="1">
    <source>
        <dbReference type="ARBA" id="ARBA00000885"/>
    </source>
</evidence>
<feature type="domain" description="HECT" evidence="7">
    <location>
        <begin position="1"/>
        <end position="62"/>
    </location>
</feature>
<evidence type="ECO:0000259" key="7">
    <source>
        <dbReference type="PROSITE" id="PS50237"/>
    </source>
</evidence>
<dbReference type="SUPFAM" id="SSF56204">
    <property type="entry name" value="Hect, E3 ligase catalytic domain"/>
    <property type="match status" value="1"/>
</dbReference>
<keyword evidence="5 6" id="KW-0833">Ubl conjugation pathway</keyword>
<dbReference type="GO" id="GO:0061630">
    <property type="term" value="F:ubiquitin protein ligase activity"/>
    <property type="evidence" value="ECO:0007669"/>
    <property type="project" value="UniProtKB-EC"/>
</dbReference>